<dbReference type="Proteomes" id="UP000199518">
    <property type="component" value="Unassembled WGS sequence"/>
</dbReference>
<dbReference type="InterPro" id="IPR008978">
    <property type="entry name" value="HSP20-like_chaperone"/>
</dbReference>
<dbReference type="EMBL" id="FOQD01000019">
    <property type="protein sequence ID" value="SFJ37188.1"/>
    <property type="molecule type" value="Genomic_DNA"/>
</dbReference>
<feature type="compositionally biased region" description="Polar residues" evidence="3">
    <location>
        <begin position="1"/>
        <end position="20"/>
    </location>
</feature>
<evidence type="ECO:0000256" key="2">
    <source>
        <dbReference type="RuleBase" id="RU003616"/>
    </source>
</evidence>
<proteinExistence type="inferred from homology"/>
<evidence type="ECO:0000259" key="4">
    <source>
        <dbReference type="PROSITE" id="PS01031"/>
    </source>
</evidence>
<dbReference type="OrthoDB" id="9792695at2"/>
<dbReference type="STRING" id="1576369.SAMN05421753_11938"/>
<name>A0A1I3QSW2_9PLAN</name>
<sequence length="136" mass="14984">MNTTATQTTENAPQTQQEPANRQRPAPVQIRPAVDLIEYEHHFLLQVEMPGVDQSGVEVSLERNVLSVTGNAVLPQPAGSRLVSGDARPRVYERAFELSDDIDRDQIDAQVRNGLLTLTLPKSNRARKTTLTVKAG</sequence>
<dbReference type="InterPro" id="IPR002068">
    <property type="entry name" value="A-crystallin/Hsp20_dom"/>
</dbReference>
<dbReference type="Pfam" id="PF00011">
    <property type="entry name" value="HSP20"/>
    <property type="match status" value="1"/>
</dbReference>
<accession>A0A1I3QSW2</accession>
<organism evidence="5 6">
    <name type="scientific">Planctomicrobium piriforme</name>
    <dbReference type="NCBI Taxonomy" id="1576369"/>
    <lineage>
        <taxon>Bacteria</taxon>
        <taxon>Pseudomonadati</taxon>
        <taxon>Planctomycetota</taxon>
        <taxon>Planctomycetia</taxon>
        <taxon>Planctomycetales</taxon>
        <taxon>Planctomycetaceae</taxon>
        <taxon>Planctomicrobium</taxon>
    </lineage>
</organism>
<evidence type="ECO:0000313" key="5">
    <source>
        <dbReference type="EMBL" id="SFJ37188.1"/>
    </source>
</evidence>
<feature type="domain" description="SHSP" evidence="4">
    <location>
        <begin position="25"/>
        <end position="136"/>
    </location>
</feature>
<dbReference type="Gene3D" id="2.60.40.790">
    <property type="match status" value="1"/>
</dbReference>
<dbReference type="SUPFAM" id="SSF49764">
    <property type="entry name" value="HSP20-like chaperones"/>
    <property type="match status" value="1"/>
</dbReference>
<dbReference type="CDD" id="cd06464">
    <property type="entry name" value="ACD_sHsps-like"/>
    <property type="match status" value="1"/>
</dbReference>
<feature type="region of interest" description="Disordered" evidence="3">
    <location>
        <begin position="1"/>
        <end position="27"/>
    </location>
</feature>
<dbReference type="RefSeq" id="WP_092055192.1">
    <property type="nucleotide sequence ID" value="NZ_FOQD01000019.1"/>
</dbReference>
<evidence type="ECO:0000256" key="1">
    <source>
        <dbReference type="PROSITE-ProRule" id="PRU00285"/>
    </source>
</evidence>
<dbReference type="AlphaFoldDB" id="A0A1I3QSW2"/>
<dbReference type="PROSITE" id="PS01031">
    <property type="entry name" value="SHSP"/>
    <property type="match status" value="1"/>
</dbReference>
<reference evidence="6" key="1">
    <citation type="submission" date="2016-10" db="EMBL/GenBank/DDBJ databases">
        <authorList>
            <person name="Varghese N."/>
            <person name="Submissions S."/>
        </authorList>
    </citation>
    <scope>NUCLEOTIDE SEQUENCE [LARGE SCALE GENOMIC DNA]</scope>
    <source>
        <strain evidence="6">DSM 26348</strain>
    </source>
</reference>
<keyword evidence="6" id="KW-1185">Reference proteome</keyword>
<comment type="similarity">
    <text evidence="1 2">Belongs to the small heat shock protein (HSP20) family.</text>
</comment>
<gene>
    <name evidence="5" type="ORF">SAMN05421753_11938</name>
</gene>
<evidence type="ECO:0000313" key="6">
    <source>
        <dbReference type="Proteomes" id="UP000199518"/>
    </source>
</evidence>
<dbReference type="PANTHER" id="PTHR11527">
    <property type="entry name" value="HEAT-SHOCK PROTEIN 20 FAMILY MEMBER"/>
    <property type="match status" value="1"/>
</dbReference>
<dbReference type="InterPro" id="IPR031107">
    <property type="entry name" value="Small_HSP"/>
</dbReference>
<evidence type="ECO:0000256" key="3">
    <source>
        <dbReference type="SAM" id="MobiDB-lite"/>
    </source>
</evidence>
<protein>
    <submittedName>
        <fullName evidence="5">Molecular chaperone IbpA, HSP20 family</fullName>
    </submittedName>
</protein>